<dbReference type="InterPro" id="IPR002052">
    <property type="entry name" value="DNA_methylase_N6_adenine_CS"/>
</dbReference>
<evidence type="ECO:0000259" key="1">
    <source>
        <dbReference type="Pfam" id="PF06634"/>
    </source>
</evidence>
<protein>
    <submittedName>
        <fullName evidence="2">DUF1156 domain-containing protein</fullName>
    </submittedName>
</protein>
<name>A0ABD5ZUC2_9EURY</name>
<comment type="caution">
    <text evidence="2">The sequence shown here is derived from an EMBL/GenBank/DDBJ whole genome shotgun (WGS) entry which is preliminary data.</text>
</comment>
<dbReference type="SUPFAM" id="SSF53335">
    <property type="entry name" value="S-adenosyl-L-methionine-dependent methyltransferases"/>
    <property type="match status" value="2"/>
</dbReference>
<keyword evidence="3" id="KW-1185">Reference proteome</keyword>
<dbReference type="Gene3D" id="3.40.50.150">
    <property type="entry name" value="Vaccinia Virus protein VP39"/>
    <property type="match status" value="2"/>
</dbReference>
<dbReference type="AlphaFoldDB" id="A0ABD5ZUC2"/>
<dbReference type="PROSITE" id="PS00092">
    <property type="entry name" value="N6_MTASE"/>
    <property type="match status" value="1"/>
</dbReference>
<feature type="domain" description="DUF1156" evidence="1">
    <location>
        <begin position="20"/>
        <end position="68"/>
    </location>
</feature>
<dbReference type="EMBL" id="JBHTAP010000002">
    <property type="protein sequence ID" value="MFC7236679.1"/>
    <property type="molecule type" value="Genomic_DNA"/>
</dbReference>
<sequence length="878" mass="98093">MTYVAPDDSASGRRPLERGFPIERISAIAERERRAKRHYRPIYTMHKWWARRLGSVGRAISLYGLITDADATTIHGEGRQITLDGPDESALAGAIDAVSATDPDALWPWYTSDITIDDVRVYDPFMGGGTFLTEAARFGADVIGTDLNPVAWFVTKTQLGASSVELDAFDAAFESVTAEVAEELTNHYQTPCPHASDDHTADVMHALWVKELDCVSCGDTVPLFSDRRVANGRYDHKGEYLVHCPDCEALVYTDDWEAETTCTDCETTFDPSAGTVGGGEYACRHCGQRYPVTDAVAEQGGYSQRLYAIEYYCPTCDGDRDSPAKGYKAASDADRERYETAADEWAASDELREYVPDDPIPEGAITAASSISGNDLFQHGYTAWTDCYNDRQLLALATLLRAIDDVEEPLIQEYLLLAFSDMLRFNTMLVGYQASKNHINDLFQTNTFDPVTRPAEANPWGTDYGMGTFRKSVQMVRDGIEYAHAPTDRYLTPEGDTATARFTTPIKTDSELHQADMRDVELSEPVDLIITDPPYYDQLLYADLADYFYVWQRQLLGDRYEAFAPALTPRTGSIVENPFTEQCASDFEADLAEAFATMERQLADDGLLAFTYRYTDAAAWGTLVDTVCDAGFTIEQLYPLSVNVPSFTDASDAEFDVLVVAVPRVEQPTPTSWRALRREMHRDVGELRETLERERSLSQGERGVLELGACLRRYSEHAGRIEQDGEPMDARAVVEAMFTLIEDAGELTATDIFLDLLDDMPDDIAAVHDSIRGTNVDMDTLQQRRLIIESPEGPQLGTWDAPARIRYVDHCVANETNVTPLVKLQFLRRRFERGESLQPQLDAWRDDEGLQALASRLADATGDETYRRLLAERDTTDL</sequence>
<evidence type="ECO:0000313" key="3">
    <source>
        <dbReference type="Proteomes" id="UP001596398"/>
    </source>
</evidence>
<dbReference type="InterPro" id="IPR029063">
    <property type="entry name" value="SAM-dependent_MTases_sf"/>
</dbReference>
<organism evidence="2 3">
    <name type="scientific">Halosegnis marinus</name>
    <dbReference type="NCBI Taxonomy" id="3034023"/>
    <lineage>
        <taxon>Archaea</taxon>
        <taxon>Methanobacteriati</taxon>
        <taxon>Methanobacteriota</taxon>
        <taxon>Stenosarchaea group</taxon>
        <taxon>Halobacteria</taxon>
        <taxon>Halobacteriales</taxon>
        <taxon>Natronomonadaceae</taxon>
        <taxon>Halosegnis</taxon>
    </lineage>
</organism>
<accession>A0ABD5ZUC2</accession>
<dbReference type="Proteomes" id="UP001596398">
    <property type="component" value="Unassembled WGS sequence"/>
</dbReference>
<dbReference type="RefSeq" id="WP_276236324.1">
    <property type="nucleotide sequence ID" value="NZ_CP119803.1"/>
</dbReference>
<proteinExistence type="predicted"/>
<dbReference type="InterPro" id="IPR009537">
    <property type="entry name" value="DUF1156"/>
</dbReference>
<dbReference type="Pfam" id="PF06634">
    <property type="entry name" value="DUF1156"/>
    <property type="match status" value="1"/>
</dbReference>
<reference evidence="2 3" key="1">
    <citation type="journal article" date="2019" name="Int. J. Syst. Evol. Microbiol.">
        <title>The Global Catalogue of Microorganisms (GCM) 10K type strain sequencing project: providing services to taxonomists for standard genome sequencing and annotation.</title>
        <authorList>
            <consortium name="The Broad Institute Genomics Platform"/>
            <consortium name="The Broad Institute Genome Sequencing Center for Infectious Disease"/>
            <person name="Wu L."/>
            <person name="Ma J."/>
        </authorList>
    </citation>
    <scope>NUCLEOTIDE SEQUENCE [LARGE SCALE GENOMIC DNA]</scope>
    <source>
        <strain evidence="2 3">DT85</strain>
    </source>
</reference>
<dbReference type="GeneID" id="79268417"/>
<gene>
    <name evidence="2" type="ORF">ACFQJ4_15370</name>
</gene>
<evidence type="ECO:0000313" key="2">
    <source>
        <dbReference type="EMBL" id="MFC7236679.1"/>
    </source>
</evidence>